<dbReference type="Proteomes" id="UP000029481">
    <property type="component" value="Chromosome"/>
</dbReference>
<protein>
    <submittedName>
        <fullName evidence="2">Membrane protein</fullName>
    </submittedName>
</protein>
<accession>A0A089RBX2</accession>
<gene>
    <name evidence="2" type="ORF">JT31_05415</name>
</gene>
<proteinExistence type="predicted"/>
<keyword evidence="1" id="KW-0472">Membrane</keyword>
<organism evidence="2 3">
    <name type="scientific">Cedecea neteri</name>
    <dbReference type="NCBI Taxonomy" id="158822"/>
    <lineage>
        <taxon>Bacteria</taxon>
        <taxon>Pseudomonadati</taxon>
        <taxon>Pseudomonadota</taxon>
        <taxon>Gammaproteobacteria</taxon>
        <taxon>Enterobacterales</taxon>
        <taxon>Enterobacteriaceae</taxon>
        <taxon>Cedecea</taxon>
    </lineage>
</organism>
<reference evidence="2 3" key="1">
    <citation type="submission" date="2014-09" db="EMBL/GenBank/DDBJ databases">
        <title>Cedecea neteri SSMD04 Genome Sequencing.</title>
        <authorList>
            <person name="Tan J.-Y."/>
        </authorList>
    </citation>
    <scope>NUCLEOTIDE SEQUENCE [LARGE SCALE GENOMIC DNA]</scope>
    <source>
        <strain evidence="2 3">SSMD04</strain>
    </source>
</reference>
<evidence type="ECO:0000313" key="2">
    <source>
        <dbReference type="EMBL" id="AIR04070.1"/>
    </source>
</evidence>
<evidence type="ECO:0000256" key="1">
    <source>
        <dbReference type="SAM" id="Phobius"/>
    </source>
</evidence>
<dbReference type="OrthoDB" id="6546659at2"/>
<keyword evidence="1" id="KW-0812">Transmembrane</keyword>
<feature type="transmembrane region" description="Helical" evidence="1">
    <location>
        <begin position="91"/>
        <end position="110"/>
    </location>
</feature>
<feature type="transmembrane region" description="Helical" evidence="1">
    <location>
        <begin position="12"/>
        <end position="38"/>
    </location>
</feature>
<dbReference type="Pfam" id="PF10767">
    <property type="entry name" value="YbjO_DH-like"/>
    <property type="match status" value="1"/>
</dbReference>
<dbReference type="InterPro" id="IPR019703">
    <property type="entry name" value="YbjO_DH-like"/>
</dbReference>
<dbReference type="AlphaFoldDB" id="A0A089RBX2"/>
<feature type="transmembrane region" description="Helical" evidence="1">
    <location>
        <begin position="130"/>
        <end position="148"/>
    </location>
</feature>
<feature type="transmembrane region" description="Helical" evidence="1">
    <location>
        <begin position="58"/>
        <end position="79"/>
    </location>
</feature>
<keyword evidence="1" id="KW-1133">Transmembrane helix</keyword>
<keyword evidence="3" id="KW-1185">Reference proteome</keyword>
<sequence length="157" mass="17868">MEIIRKQRSSHAKLNVPTLVMVAAIGIVTTRCLDLLLLLNMLGVSGVMDFVHRSVQTWPLTLVFLGSLVMLFVELRCAFVIIKGRNWGRWVFLLTQIISVTYLSLASLGWGYPELFSISGGTKREIFRSLFTQKLPDILVLLLLFVPARSRLFFRLQ</sequence>
<name>A0A089RBX2_9ENTR</name>
<dbReference type="EMBL" id="CP009451">
    <property type="protein sequence ID" value="AIR04070.1"/>
    <property type="molecule type" value="Genomic_DNA"/>
</dbReference>
<dbReference type="KEGG" id="cnt:JT31_05415"/>
<evidence type="ECO:0000313" key="3">
    <source>
        <dbReference type="Proteomes" id="UP000029481"/>
    </source>
</evidence>